<evidence type="ECO:0000313" key="2">
    <source>
        <dbReference type="Proteomes" id="UP000620124"/>
    </source>
</evidence>
<dbReference type="Proteomes" id="UP000620124">
    <property type="component" value="Unassembled WGS sequence"/>
</dbReference>
<evidence type="ECO:0000313" key="1">
    <source>
        <dbReference type="EMBL" id="KAF7365511.1"/>
    </source>
</evidence>
<dbReference type="SUPFAM" id="SSF52047">
    <property type="entry name" value="RNI-like"/>
    <property type="match status" value="1"/>
</dbReference>
<name>A0A8H6YWB4_9AGAR</name>
<organism evidence="1 2">
    <name type="scientific">Mycena venus</name>
    <dbReference type="NCBI Taxonomy" id="2733690"/>
    <lineage>
        <taxon>Eukaryota</taxon>
        <taxon>Fungi</taxon>
        <taxon>Dikarya</taxon>
        <taxon>Basidiomycota</taxon>
        <taxon>Agaricomycotina</taxon>
        <taxon>Agaricomycetes</taxon>
        <taxon>Agaricomycetidae</taxon>
        <taxon>Agaricales</taxon>
        <taxon>Marasmiineae</taxon>
        <taxon>Mycenaceae</taxon>
        <taxon>Mycena</taxon>
    </lineage>
</organism>
<reference evidence="1" key="1">
    <citation type="submission" date="2020-05" db="EMBL/GenBank/DDBJ databases">
        <title>Mycena genomes resolve the evolution of fungal bioluminescence.</title>
        <authorList>
            <person name="Tsai I.J."/>
        </authorList>
    </citation>
    <scope>NUCLEOTIDE SEQUENCE</scope>
    <source>
        <strain evidence="1">CCC161011</strain>
    </source>
</reference>
<gene>
    <name evidence="1" type="ORF">MVEN_00424200</name>
</gene>
<accession>A0A8H6YWB4</accession>
<protein>
    <submittedName>
        <fullName evidence="1">F-box domain-containing protein</fullName>
    </submittedName>
</protein>
<keyword evidence="2" id="KW-1185">Reference proteome</keyword>
<proteinExistence type="predicted"/>
<comment type="caution">
    <text evidence="1">The sequence shown here is derived from an EMBL/GenBank/DDBJ whole genome shotgun (WGS) entry which is preliminary data.</text>
</comment>
<dbReference type="InterPro" id="IPR032675">
    <property type="entry name" value="LRR_dom_sf"/>
</dbReference>
<sequence length="222" mass="25481">MRVAECRLDSLEELQLKYIERDVPNLKPIVFSTPRLRKLTMDLYPESQQIVVPWAQLTNLTLNDSHSPESALDILGRCPGLVQTSVSTVGWPQRPQAKTYYLALYHLRCLSLDFSREEPFFMSLLDYIFVPALEELCLDYGNTYRTPPWIEPHFTAFQQRSPHIARLELTYASLKSGDLKAVLQHARSLTHLKLNSCDDCFDDALIDALCYRNGAEPLVYTV</sequence>
<dbReference type="Gene3D" id="3.80.10.10">
    <property type="entry name" value="Ribonuclease Inhibitor"/>
    <property type="match status" value="1"/>
</dbReference>
<dbReference type="AlphaFoldDB" id="A0A8H6YWB4"/>
<dbReference type="OrthoDB" id="2938304at2759"/>
<dbReference type="EMBL" id="JACAZI010000003">
    <property type="protein sequence ID" value="KAF7365511.1"/>
    <property type="molecule type" value="Genomic_DNA"/>
</dbReference>